<evidence type="ECO:0000313" key="7">
    <source>
        <dbReference type="Proteomes" id="UP001552299"/>
    </source>
</evidence>
<protein>
    <recommendedName>
        <fullName evidence="5">RRM domain-containing protein</fullName>
    </recommendedName>
</protein>
<reference evidence="6 7" key="1">
    <citation type="journal article" date="2024" name="Plant Biotechnol. J.">
        <title>Dendrobium thyrsiflorum genome and its molecular insights into genes involved in important horticultural traits.</title>
        <authorList>
            <person name="Chen B."/>
            <person name="Wang J.Y."/>
            <person name="Zheng P.J."/>
            <person name="Li K.L."/>
            <person name="Liang Y.M."/>
            <person name="Chen X.F."/>
            <person name="Zhang C."/>
            <person name="Zhao X."/>
            <person name="He X."/>
            <person name="Zhang G.Q."/>
            <person name="Liu Z.J."/>
            <person name="Xu Q."/>
        </authorList>
    </citation>
    <scope>NUCLEOTIDE SEQUENCE [LARGE SCALE GENOMIC DNA]</scope>
    <source>
        <strain evidence="6">GZMU011</strain>
    </source>
</reference>
<keyword evidence="1 2" id="KW-0694">RNA-binding</keyword>
<evidence type="ECO:0000256" key="3">
    <source>
        <dbReference type="SAM" id="MobiDB-lite"/>
    </source>
</evidence>
<evidence type="ECO:0000259" key="5">
    <source>
        <dbReference type="PROSITE" id="PS50102"/>
    </source>
</evidence>
<organism evidence="6 7">
    <name type="scientific">Dendrobium thyrsiflorum</name>
    <name type="common">Pinecone-like raceme dendrobium</name>
    <name type="synonym">Orchid</name>
    <dbReference type="NCBI Taxonomy" id="117978"/>
    <lineage>
        <taxon>Eukaryota</taxon>
        <taxon>Viridiplantae</taxon>
        <taxon>Streptophyta</taxon>
        <taxon>Embryophyta</taxon>
        <taxon>Tracheophyta</taxon>
        <taxon>Spermatophyta</taxon>
        <taxon>Magnoliopsida</taxon>
        <taxon>Liliopsida</taxon>
        <taxon>Asparagales</taxon>
        <taxon>Orchidaceae</taxon>
        <taxon>Epidendroideae</taxon>
        <taxon>Malaxideae</taxon>
        <taxon>Dendrobiinae</taxon>
        <taxon>Dendrobium</taxon>
    </lineage>
</organism>
<sequence>MRYLAGCLALCALLLHIYRNALASFPAKPSQSCFASLPNCLHEEIKASLMESEKEKVAASTNDSVDNDGAHFGRPCWNLLLEKHMRSLLSTLEKHELVNLHVKLAKTVPQAAEEIRAAARSPDPAHRKLFVYGFGDETTSETLCEALSSYGEIEEGQVMVDDATGKSRHFGIIIFKNIESVTKALEREEGTMVDGRLAFHHPVVEGFDVESRRLYVEDLSTDITTEMFRSFFEKYGEIEEGSVVYDKITGKSRGIGFVTFKTSYAAMKAIIDPEKKLGTNRISVSRARIRRVFQGKKKQAQESVIYGSPSQVSPPDLSGNNKPHGVPLASPTDPTE</sequence>
<dbReference type="Proteomes" id="UP001552299">
    <property type="component" value="Unassembled WGS sequence"/>
</dbReference>
<dbReference type="InterPro" id="IPR052462">
    <property type="entry name" value="SLIRP/GR-RBP-like"/>
</dbReference>
<name>A0ABD0V064_DENTH</name>
<dbReference type="SMART" id="SM00360">
    <property type="entry name" value="RRM"/>
    <property type="match status" value="2"/>
</dbReference>
<dbReference type="InterPro" id="IPR000504">
    <property type="entry name" value="RRM_dom"/>
</dbReference>
<dbReference type="AlphaFoldDB" id="A0ABD0V064"/>
<evidence type="ECO:0000256" key="4">
    <source>
        <dbReference type="SAM" id="SignalP"/>
    </source>
</evidence>
<dbReference type="GO" id="GO:0003723">
    <property type="term" value="F:RNA binding"/>
    <property type="evidence" value="ECO:0007669"/>
    <property type="project" value="UniProtKB-UniRule"/>
</dbReference>
<evidence type="ECO:0000256" key="1">
    <source>
        <dbReference type="ARBA" id="ARBA00022884"/>
    </source>
</evidence>
<dbReference type="InterPro" id="IPR035979">
    <property type="entry name" value="RBD_domain_sf"/>
</dbReference>
<keyword evidence="4" id="KW-0732">Signal</keyword>
<dbReference type="SUPFAM" id="SSF54928">
    <property type="entry name" value="RNA-binding domain, RBD"/>
    <property type="match status" value="2"/>
</dbReference>
<dbReference type="PANTHER" id="PTHR48027">
    <property type="entry name" value="HETEROGENEOUS NUCLEAR RIBONUCLEOPROTEIN 87F-RELATED"/>
    <property type="match status" value="1"/>
</dbReference>
<dbReference type="EMBL" id="JANQDX010000009">
    <property type="protein sequence ID" value="KAL0918188.1"/>
    <property type="molecule type" value="Genomic_DNA"/>
</dbReference>
<keyword evidence="7" id="KW-1185">Reference proteome</keyword>
<feature type="signal peptide" evidence="4">
    <location>
        <begin position="1"/>
        <end position="23"/>
    </location>
</feature>
<gene>
    <name evidence="6" type="ORF">M5K25_010182</name>
</gene>
<proteinExistence type="predicted"/>
<dbReference type="Gene3D" id="3.30.70.330">
    <property type="match status" value="2"/>
</dbReference>
<feature type="domain" description="RRM" evidence="5">
    <location>
        <begin position="212"/>
        <end position="289"/>
    </location>
</feature>
<feature type="compositionally biased region" description="Polar residues" evidence="3">
    <location>
        <begin position="308"/>
        <end position="321"/>
    </location>
</feature>
<evidence type="ECO:0000313" key="6">
    <source>
        <dbReference type="EMBL" id="KAL0918188.1"/>
    </source>
</evidence>
<feature type="chain" id="PRO_5044881442" description="RRM domain-containing protein" evidence="4">
    <location>
        <begin position="24"/>
        <end position="336"/>
    </location>
</feature>
<comment type="caution">
    <text evidence="6">The sequence shown here is derived from an EMBL/GenBank/DDBJ whole genome shotgun (WGS) entry which is preliminary data.</text>
</comment>
<accession>A0ABD0V064</accession>
<feature type="region of interest" description="Disordered" evidence="3">
    <location>
        <begin position="294"/>
        <end position="336"/>
    </location>
</feature>
<dbReference type="PROSITE" id="PS50102">
    <property type="entry name" value="RRM"/>
    <property type="match status" value="2"/>
</dbReference>
<dbReference type="Pfam" id="PF00076">
    <property type="entry name" value="RRM_1"/>
    <property type="match status" value="2"/>
</dbReference>
<feature type="domain" description="RRM" evidence="5">
    <location>
        <begin position="127"/>
        <end position="221"/>
    </location>
</feature>
<dbReference type="InterPro" id="IPR012677">
    <property type="entry name" value="Nucleotide-bd_a/b_plait_sf"/>
</dbReference>
<evidence type="ECO:0000256" key="2">
    <source>
        <dbReference type="PROSITE-ProRule" id="PRU00176"/>
    </source>
</evidence>